<reference evidence="3" key="1">
    <citation type="journal article" date="2019" name="Int. J. Syst. Evol. Microbiol.">
        <title>The Global Catalogue of Microorganisms (GCM) 10K type strain sequencing project: providing services to taxonomists for standard genome sequencing and annotation.</title>
        <authorList>
            <consortium name="The Broad Institute Genomics Platform"/>
            <consortium name="The Broad Institute Genome Sequencing Center for Infectious Disease"/>
            <person name="Wu L."/>
            <person name="Ma J."/>
        </authorList>
    </citation>
    <scope>NUCLEOTIDE SEQUENCE [LARGE SCALE GENOMIC DNA]</scope>
    <source>
        <strain evidence="3">JCM 18459</strain>
    </source>
</reference>
<accession>A0ABP9PBX8</accession>
<dbReference type="SUPFAM" id="SSF52210">
    <property type="entry name" value="Succinyl-CoA synthetase domains"/>
    <property type="match status" value="2"/>
</dbReference>
<dbReference type="InterPro" id="IPR013815">
    <property type="entry name" value="ATP_grasp_subdomain_1"/>
</dbReference>
<evidence type="ECO:0000313" key="2">
    <source>
        <dbReference type="EMBL" id="GAA5143934.1"/>
    </source>
</evidence>
<dbReference type="PANTHER" id="PTHR42793">
    <property type="entry name" value="COA BINDING DOMAIN CONTAINING PROTEIN"/>
    <property type="match status" value="1"/>
</dbReference>
<evidence type="ECO:0000313" key="3">
    <source>
        <dbReference type="Proteomes" id="UP001500221"/>
    </source>
</evidence>
<dbReference type="RefSeq" id="WP_345455245.1">
    <property type="nucleotide sequence ID" value="NZ_BAABKG010000001.1"/>
</dbReference>
<dbReference type="InterPro" id="IPR032875">
    <property type="entry name" value="Succ_CoA_lig_flav_dom"/>
</dbReference>
<organism evidence="2 3">
    <name type="scientific">Nocardioides marinquilinus</name>
    <dbReference type="NCBI Taxonomy" id="1210400"/>
    <lineage>
        <taxon>Bacteria</taxon>
        <taxon>Bacillati</taxon>
        <taxon>Actinomycetota</taxon>
        <taxon>Actinomycetes</taxon>
        <taxon>Propionibacteriales</taxon>
        <taxon>Nocardioidaceae</taxon>
        <taxon>Nocardioides</taxon>
    </lineage>
</organism>
<dbReference type="InterPro" id="IPR016102">
    <property type="entry name" value="Succinyl-CoA_synth-like"/>
</dbReference>
<name>A0ABP9PBX8_9ACTN</name>
<dbReference type="SMART" id="SM00881">
    <property type="entry name" value="CoA_binding"/>
    <property type="match status" value="1"/>
</dbReference>
<dbReference type="Gene3D" id="3.30.1490.20">
    <property type="entry name" value="ATP-grasp fold, A domain"/>
    <property type="match status" value="1"/>
</dbReference>
<dbReference type="GO" id="GO:0016874">
    <property type="term" value="F:ligase activity"/>
    <property type="evidence" value="ECO:0007669"/>
    <property type="project" value="UniProtKB-KW"/>
</dbReference>
<sequence length="692" mass="70513">MSGLGFLHRPTSVAVVGASDDPEKIGGRPLRYMREFGYGGTVVAVNPKRETVQGMPTVPRLADSPVVPDVVLVAVPGQAAVDAVRVAAEMGSRGAIVMSSGFGETGTPEGLRMQDELLGHARAAGMRVVGPNSQGLASFESGAVMGFSTLFTEEPPADGPVGIISQSGALASVPYGILRRRGIGVRYAHGTGNDLDVTAAELAAEAVTDPGLKLLLLYLEGVTDPESLVELGERSRERGVPVVALVGGRSRSGSRAAASHTGALATERRVLDAFLERVGIWQVHGVRELVAASELYLQDWKPQGEGLAVVSNSGAVCVLAADAAEDADLPLASLSEHTVARLDAELPTFAATGNPVDVTAALLTDSGLFGRVLPVLGDDDAVGACLLGIPVAGRGYDVERFARDAAAFAAGGTPLVCAIPQPNVAAPFRAAGLPVFDDEDSAVTALAQYLAHRRRMARAAGLPRPALARPGDRGGDGGSLNEAESLAALAGLGVPVVERELVGSPSEVEAAFGRLGGRPVVVKGSSATATHKSELGLVRLGCATAADAVAAAEAVAASADAHGVGLDGFLVAPMVRGLHEGLVGASLDPVFGPVMLLGAGGTYVEAVPDTQVLLAPCTHDEVREAIARLRMAPLLAGVRGEPAADVDAWADAVVRASEALADPSSPIAGFDANPLLLLEDGVVAVDAVVLTR</sequence>
<evidence type="ECO:0000259" key="1">
    <source>
        <dbReference type="SMART" id="SM00881"/>
    </source>
</evidence>
<dbReference type="Gene3D" id="3.40.50.261">
    <property type="entry name" value="Succinyl-CoA synthetase domains"/>
    <property type="match status" value="2"/>
</dbReference>
<dbReference type="Gene3D" id="3.40.50.720">
    <property type="entry name" value="NAD(P)-binding Rossmann-like Domain"/>
    <property type="match status" value="1"/>
</dbReference>
<dbReference type="Gene3D" id="3.30.470.20">
    <property type="entry name" value="ATP-grasp fold, B domain"/>
    <property type="match status" value="1"/>
</dbReference>
<comment type="caution">
    <text evidence="2">The sequence shown here is derived from an EMBL/GenBank/DDBJ whole genome shotgun (WGS) entry which is preliminary data.</text>
</comment>
<dbReference type="Pfam" id="PF13549">
    <property type="entry name" value="ATP-grasp_5"/>
    <property type="match status" value="1"/>
</dbReference>
<dbReference type="Pfam" id="PF13380">
    <property type="entry name" value="CoA_binding_2"/>
    <property type="match status" value="1"/>
</dbReference>
<dbReference type="Pfam" id="PF13607">
    <property type="entry name" value="Succ_CoA_lig"/>
    <property type="match status" value="1"/>
</dbReference>
<keyword evidence="3" id="KW-1185">Reference proteome</keyword>
<dbReference type="InterPro" id="IPR003781">
    <property type="entry name" value="CoA-bd"/>
</dbReference>
<feature type="domain" description="CoA-binding" evidence="1">
    <location>
        <begin position="6"/>
        <end position="102"/>
    </location>
</feature>
<dbReference type="InterPro" id="IPR036291">
    <property type="entry name" value="NAD(P)-bd_dom_sf"/>
</dbReference>
<dbReference type="SUPFAM" id="SSF51735">
    <property type="entry name" value="NAD(P)-binding Rossmann-fold domains"/>
    <property type="match status" value="1"/>
</dbReference>
<protein>
    <submittedName>
        <fullName evidence="2">Acetate--CoA ligase family protein</fullName>
    </submittedName>
</protein>
<gene>
    <name evidence="2" type="ORF">GCM10023340_10520</name>
</gene>
<dbReference type="EMBL" id="BAABKG010000001">
    <property type="protein sequence ID" value="GAA5143934.1"/>
    <property type="molecule type" value="Genomic_DNA"/>
</dbReference>
<keyword evidence="2" id="KW-0436">Ligase</keyword>
<dbReference type="PANTHER" id="PTHR42793:SF4">
    <property type="entry name" value="BLL6376 PROTEIN"/>
    <property type="match status" value="1"/>
</dbReference>
<proteinExistence type="predicted"/>
<dbReference type="Proteomes" id="UP001500221">
    <property type="component" value="Unassembled WGS sequence"/>
</dbReference>
<dbReference type="SUPFAM" id="SSF56059">
    <property type="entry name" value="Glutathione synthetase ATP-binding domain-like"/>
    <property type="match status" value="1"/>
</dbReference>